<protein>
    <submittedName>
        <fullName evidence="3">ABC transporter substrate-binding protein</fullName>
    </submittedName>
</protein>
<proteinExistence type="inferred from homology"/>
<dbReference type="PATRIC" id="fig|92706.3.peg.760"/>
<comment type="similarity">
    <text evidence="1">Belongs to the bacterial solute-binding protein 8 family.</text>
</comment>
<reference evidence="3 4" key="1">
    <citation type="submission" date="2015-04" db="EMBL/GenBank/DDBJ databases">
        <title>Complete Genome Sequence of Brevibacterium flavum ATCC 15168.</title>
        <authorList>
            <person name="Ahn J."/>
            <person name="Park G."/>
            <person name="Jeon W."/>
            <person name="Jang Y."/>
            <person name="Jang M."/>
            <person name="Lee H."/>
            <person name="Lee H."/>
        </authorList>
    </citation>
    <scope>NUCLEOTIDE SEQUENCE [LARGE SCALE GENOMIC DNA]</scope>
    <source>
        <strain evidence="3 4">ATCC 15168</strain>
    </source>
</reference>
<sequence>MKKSLIAIVASALVLSGCTSDSSDSSGTSGTVETTSIATSVAAADGAFPRTVALDDSSITLESKPERIAVLTPEAASLVLPIAGADRVVMTAEMDTADEETAALASQVEYRVKNGGSLDPEQVVAADPDLVIVSARFDTEQGTIDILEGLNVPVVNFDSDAWGDIDAITKHLEIVGELVGEEDKAAEAIAEIDANRIDIDKPATSPTVLTLMQRGPRQMVMPESAMLNGLIREAGGTPVVDSLGAVGTITADPEQVVAMAPEIIIIQDFQGKGREDFADFLSNPALANVPAIENDKIFYADTVTTGVTAGTDITTGLQQVAEMLS</sequence>
<evidence type="ECO:0000313" key="4">
    <source>
        <dbReference type="Proteomes" id="UP000034037"/>
    </source>
</evidence>
<dbReference type="Gene3D" id="3.40.50.1980">
    <property type="entry name" value="Nitrogenase molybdenum iron protein domain"/>
    <property type="match status" value="2"/>
</dbReference>
<evidence type="ECO:0000256" key="1">
    <source>
        <dbReference type="ARBA" id="ARBA00008814"/>
    </source>
</evidence>
<dbReference type="PANTHER" id="PTHR30535">
    <property type="entry name" value="VITAMIN B12-BINDING PROTEIN"/>
    <property type="match status" value="1"/>
</dbReference>
<dbReference type="Proteomes" id="UP000034037">
    <property type="component" value="Chromosome"/>
</dbReference>
<dbReference type="Pfam" id="PF01497">
    <property type="entry name" value="Peripla_BP_2"/>
    <property type="match status" value="1"/>
</dbReference>
<dbReference type="PANTHER" id="PTHR30535:SF34">
    <property type="entry name" value="MOLYBDATE-BINDING PROTEIN MOLA"/>
    <property type="match status" value="1"/>
</dbReference>
<organism evidence="3 4">
    <name type="scientific">[Brevibacterium] flavum</name>
    <dbReference type="NCBI Taxonomy" id="92706"/>
    <lineage>
        <taxon>Bacteria</taxon>
        <taxon>Bacillati</taxon>
        <taxon>Actinomycetota</taxon>
        <taxon>Actinomycetes</taxon>
        <taxon>Mycobacteriales</taxon>
        <taxon>Corynebacteriaceae</taxon>
        <taxon>Corynebacterium</taxon>
    </lineage>
</organism>
<dbReference type="GO" id="GO:0071281">
    <property type="term" value="P:cellular response to iron ion"/>
    <property type="evidence" value="ECO:0007669"/>
    <property type="project" value="TreeGrafter"/>
</dbReference>
<dbReference type="EMBL" id="CP011309">
    <property type="protein sequence ID" value="AKF26718.1"/>
    <property type="molecule type" value="Genomic_DNA"/>
</dbReference>
<evidence type="ECO:0000259" key="2">
    <source>
        <dbReference type="PROSITE" id="PS50983"/>
    </source>
</evidence>
<accession>A0A0F6Z5H1</accession>
<dbReference type="PROSITE" id="PS51257">
    <property type="entry name" value="PROKAR_LIPOPROTEIN"/>
    <property type="match status" value="1"/>
</dbReference>
<dbReference type="HOGENOM" id="CLU_854367_0_0_11"/>
<dbReference type="SUPFAM" id="SSF53807">
    <property type="entry name" value="Helical backbone' metal receptor"/>
    <property type="match status" value="1"/>
</dbReference>
<name>A0A0F6Z5H1_9CORY</name>
<dbReference type="RefSeq" id="WP_003863643.1">
    <property type="nucleotide sequence ID" value="NZ_CP011309.1"/>
</dbReference>
<feature type="domain" description="Fe/B12 periplasmic-binding" evidence="2">
    <location>
        <begin position="67"/>
        <end position="325"/>
    </location>
</feature>
<dbReference type="PROSITE" id="PS50983">
    <property type="entry name" value="FE_B12_PBP"/>
    <property type="match status" value="1"/>
</dbReference>
<dbReference type="InterPro" id="IPR050902">
    <property type="entry name" value="ABC_Transporter_SBP"/>
</dbReference>
<gene>
    <name evidence="3" type="ORF">YH66_03685</name>
</gene>
<evidence type="ECO:0000313" key="3">
    <source>
        <dbReference type="EMBL" id="AKF26718.1"/>
    </source>
</evidence>
<dbReference type="AlphaFoldDB" id="A0A0F6Z5H1"/>
<keyword evidence="4" id="KW-1185">Reference proteome</keyword>
<dbReference type="InterPro" id="IPR002491">
    <property type="entry name" value="ABC_transptr_periplasmic_BD"/>
</dbReference>